<sequence length="110" mass="11820">MILKTQRVFFAVLLLVPCIVRSGLSEALQEIIIIGIIIPSTGAATKAGDIVKNGAELAIKNFKSFDVASDKTCSSFGKRFKLLIEDTASETKNAVAAFNKLYANDGYAFS</sequence>
<organism evidence="1 2">
    <name type="scientific">SAR324 cluster bacterium</name>
    <dbReference type="NCBI Taxonomy" id="2024889"/>
    <lineage>
        <taxon>Bacteria</taxon>
        <taxon>Deltaproteobacteria</taxon>
        <taxon>SAR324 cluster</taxon>
    </lineage>
</organism>
<dbReference type="Gene3D" id="3.40.50.2300">
    <property type="match status" value="1"/>
</dbReference>
<dbReference type="Proteomes" id="UP000524246">
    <property type="component" value="Unassembled WGS sequence"/>
</dbReference>
<evidence type="ECO:0008006" key="3">
    <source>
        <dbReference type="Google" id="ProtNLM"/>
    </source>
</evidence>
<dbReference type="InterPro" id="IPR028082">
    <property type="entry name" value="Peripla_BP_I"/>
</dbReference>
<name>A0A7X9FT69_9DELT</name>
<comment type="caution">
    <text evidence="1">The sequence shown here is derived from an EMBL/GenBank/DDBJ whole genome shotgun (WGS) entry which is preliminary data.</text>
</comment>
<evidence type="ECO:0000313" key="2">
    <source>
        <dbReference type="Proteomes" id="UP000524246"/>
    </source>
</evidence>
<evidence type="ECO:0000313" key="1">
    <source>
        <dbReference type="EMBL" id="NMC63872.1"/>
    </source>
</evidence>
<dbReference type="SUPFAM" id="SSF53822">
    <property type="entry name" value="Periplasmic binding protein-like I"/>
    <property type="match status" value="1"/>
</dbReference>
<dbReference type="EMBL" id="JAAZON010000545">
    <property type="protein sequence ID" value="NMC63872.1"/>
    <property type="molecule type" value="Genomic_DNA"/>
</dbReference>
<reference evidence="1 2" key="1">
    <citation type="journal article" date="2020" name="Biotechnol. Biofuels">
        <title>New insights from the biogas microbiome by comprehensive genome-resolved metagenomics of nearly 1600 species originating from multiple anaerobic digesters.</title>
        <authorList>
            <person name="Campanaro S."/>
            <person name="Treu L."/>
            <person name="Rodriguez-R L.M."/>
            <person name="Kovalovszki A."/>
            <person name="Ziels R.M."/>
            <person name="Maus I."/>
            <person name="Zhu X."/>
            <person name="Kougias P.G."/>
            <person name="Basile A."/>
            <person name="Luo G."/>
            <person name="Schluter A."/>
            <person name="Konstantinidis K.T."/>
            <person name="Angelidaki I."/>
        </authorList>
    </citation>
    <scope>NUCLEOTIDE SEQUENCE [LARGE SCALE GENOMIC DNA]</scope>
    <source>
        <strain evidence="1">AS27yjCOA_65</strain>
    </source>
</reference>
<dbReference type="AlphaFoldDB" id="A0A7X9FT69"/>
<gene>
    <name evidence="1" type="ORF">GYA55_11980</name>
</gene>
<protein>
    <recommendedName>
        <fullName evidence="3">Leucine-binding protein domain-containing protein</fullName>
    </recommendedName>
</protein>
<proteinExistence type="predicted"/>
<accession>A0A7X9FT69</accession>